<proteinExistence type="predicted"/>
<reference evidence="2" key="1">
    <citation type="submission" date="2022-04" db="EMBL/GenBank/DDBJ databases">
        <title>A functionally conserved STORR gene fusion in Papaver species that diverged 16.8 million years ago.</title>
        <authorList>
            <person name="Catania T."/>
        </authorList>
    </citation>
    <scope>NUCLEOTIDE SEQUENCE</scope>
    <source>
        <strain evidence="2">S-188037</strain>
    </source>
</reference>
<evidence type="ECO:0000313" key="2">
    <source>
        <dbReference type="EMBL" id="KAI3919470.1"/>
    </source>
</evidence>
<gene>
    <name evidence="2" type="ORF">MKW98_030181</name>
</gene>
<evidence type="ECO:0000313" key="3">
    <source>
        <dbReference type="Proteomes" id="UP001202328"/>
    </source>
</evidence>
<protein>
    <submittedName>
        <fullName evidence="2">Uncharacterized protein</fullName>
    </submittedName>
</protein>
<keyword evidence="1" id="KW-0732">Signal</keyword>
<organism evidence="2 3">
    <name type="scientific">Papaver atlanticum</name>
    <dbReference type="NCBI Taxonomy" id="357466"/>
    <lineage>
        <taxon>Eukaryota</taxon>
        <taxon>Viridiplantae</taxon>
        <taxon>Streptophyta</taxon>
        <taxon>Embryophyta</taxon>
        <taxon>Tracheophyta</taxon>
        <taxon>Spermatophyta</taxon>
        <taxon>Magnoliopsida</taxon>
        <taxon>Ranunculales</taxon>
        <taxon>Papaveraceae</taxon>
        <taxon>Papaveroideae</taxon>
        <taxon>Papaver</taxon>
    </lineage>
</organism>
<dbReference type="EMBL" id="JAJJMB010008884">
    <property type="protein sequence ID" value="KAI3919470.1"/>
    <property type="molecule type" value="Genomic_DNA"/>
</dbReference>
<dbReference type="Proteomes" id="UP001202328">
    <property type="component" value="Unassembled WGS sequence"/>
</dbReference>
<evidence type="ECO:0000256" key="1">
    <source>
        <dbReference type="SAM" id="SignalP"/>
    </source>
</evidence>
<comment type="caution">
    <text evidence="2">The sequence shown here is derived from an EMBL/GenBank/DDBJ whole genome shotgun (WGS) entry which is preliminary data.</text>
</comment>
<keyword evidence="3" id="KW-1185">Reference proteome</keyword>
<sequence length="86" mass="10150">MAFKVNLTVLLFTCFLILAAEVQFNQAVERHFKDSPRYKECYESCIQDTKARVKERSQGEPSASYLRLRCENECKIDDEYPPFPRH</sequence>
<feature type="chain" id="PRO_5042079959" evidence="1">
    <location>
        <begin position="20"/>
        <end position="86"/>
    </location>
</feature>
<name>A0AAD4SRF8_9MAGN</name>
<dbReference type="AlphaFoldDB" id="A0AAD4SRF8"/>
<accession>A0AAD4SRF8</accession>
<feature type="signal peptide" evidence="1">
    <location>
        <begin position="1"/>
        <end position="19"/>
    </location>
</feature>